<feature type="domain" description="Response regulatory" evidence="10">
    <location>
        <begin position="817"/>
        <end position="942"/>
    </location>
</feature>
<reference evidence="11" key="1">
    <citation type="submission" date="2021-01" db="EMBL/GenBank/DDBJ databases">
        <authorList>
            <consortium name="Genoscope - CEA"/>
            <person name="William W."/>
        </authorList>
    </citation>
    <scope>NUCLEOTIDE SEQUENCE</scope>
</reference>
<feature type="transmembrane region" description="Helical" evidence="9">
    <location>
        <begin position="136"/>
        <end position="156"/>
    </location>
</feature>
<evidence type="ECO:0000256" key="5">
    <source>
        <dbReference type="ARBA" id="ARBA00022989"/>
    </source>
</evidence>
<feature type="transmembrane region" description="Helical" evidence="9">
    <location>
        <begin position="30"/>
        <end position="47"/>
    </location>
</feature>
<proteinExistence type="inferred from homology"/>
<sequence length="1459" mass="170325">MNTNIILILEGLQCVWWIILSIILKWNHQIAIITLASTSIVLKLGLLMQIKKINNKGQYLLLLLIILADTITYTEINLLLYQLFNPFSNHTNTLFIVTNQYIIKEIVTKQISYSIIKFCYPCYIILRLFSIVFIKFDYTILESIIIILVFVIAILGDEKSIISAKIRLSLQLHDEEQSDRYMNTLKFSKRKIIRQHESSNLFFQDQSRDKEKLRSPSNLSNKHLSYNDLFSTVRQKESIDVDRSEFCSRLFITRILHLIPDGIIILNKFQHLQFINRKCMALMNCNKEELILSKLKDCIRNHVVNLNNGLNFPQSQNNRKIEMNQHTLEEIIKKAQQNKVSLDIFDVLLNQNKYLNQYLIPQNNYDGEKSSIDESPGQQINQNQFRFSLSLESNKILKLKIIQTYMTTQQLDSLAQNDMQNFGDLKNQPVLMLILKDITYKRKFQKIEMKNQQFYHALKKQLFQLRTPLNLNQQYLRIFSDIIKEEQEITEKMELLQCSTSFLQYQMNNILDFISYQLNEFTYFFCRFSINELINQIEQVFIPYILQKKIQFQIRIQSNLSEKYLNSDKLRIIQVLLNILNHQFNNILQGGEINLIFIAKDDFTIQIAVENNSAQMSRKKQFSFNQIMMLGNQDNDSCNDIMTHPELGFGLNLAAKLASGFIEGSGKNIEILSNSADSSSISFLIQDQMLLKEQDQKDQDQKDQDQTRNQSNTGGFVVLNKSQSWQQEGNFIVKKYCYQDNTDHYENSEKVVQKSEGVKSHESPNIVEDFSERIIIPQSNYFQFRSIESPNQQIIHKTFSFKISSSQLHECNATCKRILIVDDQIFNQIALKAILTHFAIQCDQAYDGYSAIQRVKEKLQTNCQFYDIIFMDIELPGLNGFETSKEIMSLGCKKTAIVICSAYDTKDNLMQFDHSGQMIIVLLCLITFCNSIEIYVNTIRPKDNPSETYAYYELPYCKPSDYEEVIETLGQSLSGDKQMTSVYKFNSKEKIEDKQVCKGNFTNAEIKKWIDAIDQEYIIEFYLADFIMRDVVGHYMEGHYYLKNRITFNLYVSNDSRLMYANITMNDGDFKQINQQDENTQIEFYFTVKIQEYNETMNVHHHDIKWKSLILKTMIILGLVLVNCYLLRRSIKSGYSNVPDEENEIEPQGWKSIKIESLMPPSNRILFSALLGTGIHFLITILILLILGSFDLFDTRKGSIKSAGIIVYSFCGAINGYQTGKFYKFFGGKRWLLNLLITTGLFPISAISILFIIDVFSILFGTTSSYSFTAVFSVGFILIFVYLPLTILGGVSGRLRTVDELLEKRLQKKLLISNYSFLLKGFLYGIVPFISILLELYYILESTWSDHPFEYYTLLVFSYIQLLIIVGCLSIIQTYQQLSKGNYNWQWISFINGGQCIIYMFGFIFYYYYYMNMHGFYQFLYYFGESILACFVLWLMLGFVSYWISLKFVIYIYSQNKIQ</sequence>
<evidence type="ECO:0000256" key="9">
    <source>
        <dbReference type="SAM" id="Phobius"/>
    </source>
</evidence>
<dbReference type="PROSITE" id="PS50110">
    <property type="entry name" value="RESPONSE_REGULATORY"/>
    <property type="match status" value="1"/>
</dbReference>
<evidence type="ECO:0000256" key="8">
    <source>
        <dbReference type="SAM" id="MobiDB-lite"/>
    </source>
</evidence>
<keyword evidence="3 9" id="KW-0812">Transmembrane</keyword>
<gene>
    <name evidence="11" type="ORF">POCTA_138.1.T1500051</name>
</gene>
<keyword evidence="12" id="KW-1185">Reference proteome</keyword>
<evidence type="ECO:0000259" key="10">
    <source>
        <dbReference type="PROSITE" id="PS50110"/>
    </source>
</evidence>
<feature type="transmembrane region" description="Helical" evidence="9">
    <location>
        <begin position="1231"/>
        <end position="1260"/>
    </location>
</feature>
<comment type="caution">
    <text evidence="11">The sequence shown here is derived from an EMBL/GenBank/DDBJ whole genome shotgun (WGS) entry which is preliminary data.</text>
</comment>
<evidence type="ECO:0000256" key="6">
    <source>
        <dbReference type="ARBA" id="ARBA00023136"/>
    </source>
</evidence>
<keyword evidence="4" id="KW-0732">Signal</keyword>
<dbReference type="SMART" id="SM00448">
    <property type="entry name" value="REC"/>
    <property type="match status" value="1"/>
</dbReference>
<dbReference type="GO" id="GO:0072657">
    <property type="term" value="P:protein localization to membrane"/>
    <property type="evidence" value="ECO:0007669"/>
    <property type="project" value="TreeGrafter"/>
</dbReference>
<keyword evidence="6 9" id="KW-0472">Membrane</keyword>
<feature type="transmembrane region" description="Helical" evidence="9">
    <location>
        <begin position="59"/>
        <end position="84"/>
    </location>
</feature>
<feature type="modified residue" description="4-aspartylphosphate" evidence="7">
    <location>
        <position position="872"/>
    </location>
</feature>
<comment type="similarity">
    <text evidence="2">Belongs to the nonaspanin (TM9SF) (TC 9.A.2) family.</text>
</comment>
<organism evidence="11 12">
    <name type="scientific">Paramecium octaurelia</name>
    <dbReference type="NCBI Taxonomy" id="43137"/>
    <lineage>
        <taxon>Eukaryota</taxon>
        <taxon>Sar</taxon>
        <taxon>Alveolata</taxon>
        <taxon>Ciliophora</taxon>
        <taxon>Intramacronucleata</taxon>
        <taxon>Oligohymenophorea</taxon>
        <taxon>Peniculida</taxon>
        <taxon>Parameciidae</taxon>
        <taxon>Paramecium</taxon>
    </lineage>
</organism>
<evidence type="ECO:0000313" key="11">
    <source>
        <dbReference type="EMBL" id="CAD8210214.1"/>
    </source>
</evidence>
<dbReference type="OrthoDB" id="1666796at2759"/>
<evidence type="ECO:0000256" key="2">
    <source>
        <dbReference type="ARBA" id="ARBA00005227"/>
    </source>
</evidence>
<feature type="transmembrane region" description="Helical" evidence="9">
    <location>
        <begin position="1109"/>
        <end position="1128"/>
    </location>
</feature>
<dbReference type="OMA" id="CNDIMTH"/>
<name>A0A8S1YFE9_PAROT</name>
<dbReference type="GO" id="GO:0016020">
    <property type="term" value="C:membrane"/>
    <property type="evidence" value="ECO:0007669"/>
    <property type="project" value="UniProtKB-SubCell"/>
</dbReference>
<dbReference type="PANTHER" id="PTHR10766:SF41">
    <property type="entry name" value="TRANSMEMBRANE 9 SUPERFAMILY MEMBER 3"/>
    <property type="match status" value="1"/>
</dbReference>
<feature type="compositionally biased region" description="Basic and acidic residues" evidence="8">
    <location>
        <begin position="694"/>
        <end position="706"/>
    </location>
</feature>
<evidence type="ECO:0000313" key="12">
    <source>
        <dbReference type="Proteomes" id="UP000683925"/>
    </source>
</evidence>
<dbReference type="InterPro" id="IPR004240">
    <property type="entry name" value="EMP70"/>
</dbReference>
<dbReference type="PANTHER" id="PTHR10766">
    <property type="entry name" value="TRANSMEMBRANE 9 SUPERFAMILY PROTEIN"/>
    <property type="match status" value="1"/>
</dbReference>
<keyword evidence="5 9" id="KW-1133">Transmembrane helix</keyword>
<dbReference type="Pfam" id="PF02990">
    <property type="entry name" value="EMP70"/>
    <property type="match status" value="1"/>
</dbReference>
<feature type="transmembrane region" description="Helical" evidence="9">
    <location>
        <begin position="1266"/>
        <end position="1291"/>
    </location>
</feature>
<dbReference type="CDD" id="cd17546">
    <property type="entry name" value="REC_hyHK_CKI1_RcsC-like"/>
    <property type="match status" value="1"/>
</dbReference>
<evidence type="ECO:0000256" key="7">
    <source>
        <dbReference type="PROSITE-ProRule" id="PRU00169"/>
    </source>
</evidence>
<evidence type="ECO:0000256" key="3">
    <source>
        <dbReference type="ARBA" id="ARBA00022692"/>
    </source>
</evidence>
<feature type="transmembrane region" description="Helical" evidence="9">
    <location>
        <begin position="1312"/>
        <end position="1339"/>
    </location>
</feature>
<feature type="transmembrane region" description="Helical" evidence="9">
    <location>
        <begin position="111"/>
        <end position="129"/>
    </location>
</feature>
<evidence type="ECO:0000256" key="4">
    <source>
        <dbReference type="ARBA" id="ARBA00022729"/>
    </source>
</evidence>
<protein>
    <recommendedName>
        <fullName evidence="10">Response regulatory domain-containing protein</fullName>
    </recommendedName>
</protein>
<evidence type="ECO:0000256" key="1">
    <source>
        <dbReference type="ARBA" id="ARBA00004141"/>
    </source>
</evidence>
<comment type="subcellular location">
    <subcellularLocation>
        <location evidence="1">Membrane</location>
        <topology evidence="1">Multi-pass membrane protein</topology>
    </subcellularLocation>
</comment>
<feature type="transmembrane region" description="Helical" evidence="9">
    <location>
        <begin position="1387"/>
        <end position="1409"/>
    </location>
</feature>
<feature type="transmembrane region" description="Helical" evidence="9">
    <location>
        <begin position="1421"/>
        <end position="1444"/>
    </location>
</feature>
<accession>A0A8S1YFE9</accession>
<feature type="transmembrane region" description="Helical" evidence="9">
    <location>
        <begin position="1165"/>
        <end position="1187"/>
    </location>
</feature>
<dbReference type="InterPro" id="IPR001789">
    <property type="entry name" value="Sig_transdc_resp-reg_receiver"/>
</dbReference>
<feature type="transmembrane region" description="Helical" evidence="9">
    <location>
        <begin position="5"/>
        <end position="24"/>
    </location>
</feature>
<dbReference type="EMBL" id="CAJJDP010000152">
    <property type="protein sequence ID" value="CAD8210214.1"/>
    <property type="molecule type" value="Genomic_DNA"/>
</dbReference>
<feature type="transmembrane region" description="Helical" evidence="9">
    <location>
        <begin position="1351"/>
        <end position="1375"/>
    </location>
</feature>
<feature type="region of interest" description="Disordered" evidence="8">
    <location>
        <begin position="694"/>
        <end position="714"/>
    </location>
</feature>
<keyword evidence="7" id="KW-0597">Phosphoprotein</keyword>
<dbReference type="Proteomes" id="UP000683925">
    <property type="component" value="Unassembled WGS sequence"/>
</dbReference>
<dbReference type="Pfam" id="PF00072">
    <property type="entry name" value="Response_reg"/>
    <property type="match status" value="1"/>
</dbReference>
<dbReference type="GO" id="GO:0000160">
    <property type="term" value="P:phosphorelay signal transduction system"/>
    <property type="evidence" value="ECO:0007669"/>
    <property type="project" value="InterPro"/>
</dbReference>